<dbReference type="PROSITE" id="PS51257">
    <property type="entry name" value="PROKAR_LIPOPROTEIN"/>
    <property type="match status" value="1"/>
</dbReference>
<accession>A0ABX5LMI0</accession>
<proteinExistence type="predicted"/>
<evidence type="ECO:0000313" key="2">
    <source>
        <dbReference type="EMBL" id="PWL03611.1"/>
    </source>
</evidence>
<keyword evidence="1" id="KW-0732">Signal</keyword>
<organism evidence="2 3">
    <name type="scientific">Hallerella porci</name>
    <dbReference type="NCBI Taxonomy" id="1945871"/>
    <lineage>
        <taxon>Bacteria</taxon>
        <taxon>Pseudomonadati</taxon>
        <taxon>Fibrobacterota</taxon>
        <taxon>Fibrobacteria</taxon>
        <taxon>Fibrobacterales</taxon>
        <taxon>Fibrobacteraceae</taxon>
        <taxon>Hallerella</taxon>
    </lineage>
</organism>
<reference evidence="2 3" key="1">
    <citation type="submission" date="2018-05" db="EMBL/GenBank/DDBJ databases">
        <title>Animal gut microbial communities from fecal samples from Wisconsin, USA.</title>
        <authorList>
            <person name="Neumann A."/>
        </authorList>
    </citation>
    <scope>NUCLEOTIDE SEQUENCE [LARGE SCALE GENOMIC DNA]</scope>
    <source>
        <strain evidence="2 3">UWS4</strain>
    </source>
</reference>
<evidence type="ECO:0000256" key="1">
    <source>
        <dbReference type="SAM" id="SignalP"/>
    </source>
</evidence>
<evidence type="ECO:0008006" key="4">
    <source>
        <dbReference type="Google" id="ProtNLM"/>
    </source>
</evidence>
<feature type="signal peptide" evidence="1">
    <location>
        <begin position="1"/>
        <end position="20"/>
    </location>
</feature>
<dbReference type="Proteomes" id="UP000245523">
    <property type="component" value="Unassembled WGS sequence"/>
</dbReference>
<sequence length="179" mass="20584">MKFFVFIFSLLLVACAPALYHEKALGEVSQRENSPISFFATENGDSILFPQELKNAYAEKLQEAIPAGCNLQLHFQGDVEEHYLSPWYLGIFILAPLWPAMPREDDIVINLSAELVCENVTVQSAKLLEEEHPKLFWYGAYRRRAIQKHADLIHEKLAVRLKQILMQNNPVDESIYFAF</sequence>
<dbReference type="EMBL" id="QGHD01000004">
    <property type="protein sequence ID" value="PWL03611.1"/>
    <property type="molecule type" value="Genomic_DNA"/>
</dbReference>
<dbReference type="RefSeq" id="WP_106197826.1">
    <property type="nucleotide sequence ID" value="NZ_QGHD01000004.1"/>
</dbReference>
<gene>
    <name evidence="2" type="ORF">B0H50_10435</name>
</gene>
<comment type="caution">
    <text evidence="2">The sequence shown here is derived from an EMBL/GenBank/DDBJ whole genome shotgun (WGS) entry which is preliminary data.</text>
</comment>
<name>A0ABX5LMI0_9BACT</name>
<evidence type="ECO:0000313" key="3">
    <source>
        <dbReference type="Proteomes" id="UP000245523"/>
    </source>
</evidence>
<protein>
    <recommendedName>
        <fullName evidence="4">Lipoprotein</fullName>
    </recommendedName>
</protein>
<feature type="chain" id="PRO_5045147279" description="Lipoprotein" evidence="1">
    <location>
        <begin position="21"/>
        <end position="179"/>
    </location>
</feature>
<keyword evidence="3" id="KW-1185">Reference proteome</keyword>